<reference evidence="8 10" key="2">
    <citation type="journal article" date="2023" name="Commun. Biol.">
        <title>Reorganization of the ancestral sex-determining regions during the evolution of trioecy in Pleodorina starrii.</title>
        <authorList>
            <person name="Takahashi K."/>
            <person name="Suzuki S."/>
            <person name="Kawai-Toyooka H."/>
            <person name="Yamamoto K."/>
            <person name="Hamaji T."/>
            <person name="Ootsuki R."/>
            <person name="Yamaguchi H."/>
            <person name="Kawachi M."/>
            <person name="Higashiyama T."/>
            <person name="Nozaki H."/>
        </authorList>
    </citation>
    <scope>NUCLEOTIDE SEQUENCE [LARGE SCALE GENOMIC DNA]</scope>
    <source>
        <strain evidence="8 10">NIES-4479</strain>
    </source>
</reference>
<dbReference type="AlphaFoldDB" id="A0A9W6B9M3"/>
<sequence length="1150" mass="115872">MPPRGSGVSARAAGSALDPAKFARPDVALTDALVEKDAAQMQQHYGTYPHRNAACSSVPPGLRTSFTVQYKANPSGGYLRLAPPDRDDLLAALANCSEDSPAAAATAAAAAALSVSAAVAAVAAMVPCPAVKAAATAAAAAAAVTAKPLRPEVLAEDVWPAVFAGAKGARSGRRKLQLQLNAELHVTRQEGRLEGLKSLMRSWAVRQGEVLTLTLRPDGRLVVSRPPARSGPVGCGGAAAAGAAVAAPPAPEAPQTYLCRRCGPILQLPYAAVAWHFADLVEAAWRGPQPVDDLWAAAAAGASMEARGAAGGAPPPPPVGHDPLFAPAPPELVELRGVSLCRPKWGGRNLVLEGLRDLMRSWGVAEGGMVQLRAAGRGEGAGAGARRLVLAPLRYKPHAAAVGGQGAGSQGRITGAAEWDTAAAASGVAAAAAAALERAAGGGAAVAKLGEEGTAIGAAAAADSDGDAAGCSKWSASFGTVDGNGGTAAAAAFSDANLSGCCHSAATSQPCLETAAQAHATSGQPVSPKAAQPPAAAACGTGGGYGHGHQKSPVGGASGAATLATSLPALAEAHLLLSLGEPPPPPPAVVMTAEQPLPVGGQSVPAPLLETGKTAPVLADYAVTLGPALLSAAGMPLVAAQPHLVSGAQPLPGSGLGAQRRACPARTSRRRPRGGGAKWRRGGEQSDEDEDFDEAEEEEGWAPDGSCTGAGGDSGAFAAVGRSRSGRPIKRIRIGPGKARMLVAPEEQPMGVMGKHLPGNYRWRKYGEKMIKGTCRAYLRCAHAGCGVLAKAEWAQRHSSGGGANGDGGDGLAARGSGGDADADAAVPAPASVPVLRVWYDGEHNHPPQPLRGRVDPAVEWRVEEYWPAPPPQQQQQEQQQEPGQEQQPQPQQQQVMISMGGEGVGVMDGGSGDAAAAGDAGSSTLDENLAVYTYGNLELDNVLDPDQDPDWHADGRCWEPGFDDYSFYAQGGQVGNSSMGGGAARWRAGVYNLLDCLDEQLDDVEQLVQPGLPSGGPPDASGRLMAEPSEDDVVTGLGAGGGDGAGGGAAACPVWVAEEGTAAAYAAAAIWEDGTPPVSLGLPLGGLLHCPDDTDVDAIVAAVARCGNFDLGCVAFDAWLRPAAKAAGGAVEAVDEGCGAGDQRAITCE</sequence>
<reference evidence="8" key="1">
    <citation type="submission" date="2022-08" db="EMBL/GenBank/DDBJ databases">
        <authorList>
            <person name="Takahashi K."/>
            <person name="Suzuki S."/>
            <person name="Kawachi M."/>
            <person name="Higashiyama T."/>
            <person name="Nozaki H."/>
        </authorList>
    </citation>
    <scope>NUCLEOTIDE SEQUENCE</scope>
    <source>
        <strain evidence="8">NIES-4479</strain>
    </source>
</reference>
<comment type="subcellular location">
    <subcellularLocation>
        <location evidence="1">Nucleus</location>
    </subcellularLocation>
</comment>
<accession>A0A9W6B9M3</accession>
<dbReference type="InterPro" id="IPR003657">
    <property type="entry name" value="WRKY_dom"/>
</dbReference>
<keyword evidence="3" id="KW-0238">DNA-binding</keyword>
<feature type="compositionally biased region" description="Low complexity" evidence="6">
    <location>
        <begin position="525"/>
        <end position="539"/>
    </location>
</feature>
<evidence type="ECO:0000256" key="3">
    <source>
        <dbReference type="ARBA" id="ARBA00023125"/>
    </source>
</evidence>
<evidence type="ECO:0000256" key="2">
    <source>
        <dbReference type="ARBA" id="ARBA00023015"/>
    </source>
</evidence>
<dbReference type="EMBL" id="BRXU01000001">
    <property type="protein sequence ID" value="GLC48034.1"/>
    <property type="molecule type" value="Genomic_DNA"/>
</dbReference>
<evidence type="ECO:0000259" key="7">
    <source>
        <dbReference type="PROSITE" id="PS50811"/>
    </source>
</evidence>
<feature type="domain" description="WRKY" evidence="7">
    <location>
        <begin position="761"/>
        <end position="793"/>
    </location>
</feature>
<dbReference type="SMART" id="SM00774">
    <property type="entry name" value="WRKY"/>
    <property type="match status" value="1"/>
</dbReference>
<evidence type="ECO:0000313" key="8">
    <source>
        <dbReference type="EMBL" id="GLC48034.1"/>
    </source>
</evidence>
<dbReference type="InterPro" id="IPR036576">
    <property type="entry name" value="WRKY_dom_sf"/>
</dbReference>
<feature type="region of interest" description="Disordered" evidence="6">
    <location>
        <begin position="798"/>
        <end position="826"/>
    </location>
</feature>
<keyword evidence="5" id="KW-0539">Nucleus</keyword>
<proteinExistence type="predicted"/>
<comment type="caution">
    <text evidence="8">The sequence shown here is derived from an EMBL/GenBank/DDBJ whole genome shotgun (WGS) entry which is preliminary data.</text>
</comment>
<dbReference type="SUPFAM" id="SSF118290">
    <property type="entry name" value="WRKY DNA-binding domain"/>
    <property type="match status" value="1"/>
</dbReference>
<feature type="region of interest" description="Disordered" evidence="6">
    <location>
        <begin position="649"/>
        <end position="714"/>
    </location>
</feature>
<feature type="region of interest" description="Disordered" evidence="6">
    <location>
        <begin position="869"/>
        <end position="922"/>
    </location>
</feature>
<keyword evidence="4" id="KW-0804">Transcription</keyword>
<evidence type="ECO:0000256" key="6">
    <source>
        <dbReference type="SAM" id="MobiDB-lite"/>
    </source>
</evidence>
<feature type="compositionally biased region" description="Gly residues" evidence="6">
    <location>
        <begin position="901"/>
        <end position="913"/>
    </location>
</feature>
<feature type="compositionally biased region" description="Acidic residues" evidence="6">
    <location>
        <begin position="685"/>
        <end position="701"/>
    </location>
</feature>
<evidence type="ECO:0000313" key="10">
    <source>
        <dbReference type="Proteomes" id="UP001165080"/>
    </source>
</evidence>
<keyword evidence="2" id="KW-0805">Transcription regulation</keyword>
<protein>
    <recommendedName>
        <fullName evidence="7">WRKY domain-containing protein</fullName>
    </recommendedName>
</protein>
<evidence type="ECO:0000256" key="5">
    <source>
        <dbReference type="ARBA" id="ARBA00023242"/>
    </source>
</evidence>
<dbReference type="Pfam" id="PF03106">
    <property type="entry name" value="WRKY"/>
    <property type="match status" value="1"/>
</dbReference>
<dbReference type="GO" id="GO:0003700">
    <property type="term" value="F:DNA-binding transcription factor activity"/>
    <property type="evidence" value="ECO:0007669"/>
    <property type="project" value="InterPro"/>
</dbReference>
<keyword evidence="10" id="KW-1185">Reference proteome</keyword>
<dbReference type="Gene3D" id="2.20.25.80">
    <property type="entry name" value="WRKY domain"/>
    <property type="match status" value="1"/>
</dbReference>
<dbReference type="GO" id="GO:0043565">
    <property type="term" value="F:sequence-specific DNA binding"/>
    <property type="evidence" value="ECO:0007669"/>
    <property type="project" value="InterPro"/>
</dbReference>
<evidence type="ECO:0000313" key="9">
    <source>
        <dbReference type="EMBL" id="GLC53095.1"/>
    </source>
</evidence>
<dbReference type="Proteomes" id="UP001165080">
    <property type="component" value="Unassembled WGS sequence"/>
</dbReference>
<dbReference type="GO" id="GO:0005634">
    <property type="term" value="C:nucleus"/>
    <property type="evidence" value="ECO:0007669"/>
    <property type="project" value="UniProtKB-SubCell"/>
</dbReference>
<feature type="compositionally biased region" description="Gly residues" evidence="6">
    <location>
        <begin position="800"/>
        <end position="819"/>
    </location>
</feature>
<organism evidence="8 10">
    <name type="scientific">Pleodorina starrii</name>
    <dbReference type="NCBI Taxonomy" id="330485"/>
    <lineage>
        <taxon>Eukaryota</taxon>
        <taxon>Viridiplantae</taxon>
        <taxon>Chlorophyta</taxon>
        <taxon>core chlorophytes</taxon>
        <taxon>Chlorophyceae</taxon>
        <taxon>CS clade</taxon>
        <taxon>Chlamydomonadales</taxon>
        <taxon>Volvocaceae</taxon>
        <taxon>Pleodorina</taxon>
    </lineage>
</organism>
<feature type="region of interest" description="Disordered" evidence="6">
    <location>
        <begin position="522"/>
        <end position="557"/>
    </location>
</feature>
<dbReference type="PROSITE" id="PS50811">
    <property type="entry name" value="WRKY"/>
    <property type="match status" value="1"/>
</dbReference>
<name>A0A9W6B9M3_9CHLO</name>
<gene>
    <name evidence="8" type="primary">PLESTB000066</name>
    <name evidence="9" type="synonym">PLESTB001109</name>
    <name evidence="8" type="ORF">PLESTB_000051700</name>
    <name evidence="9" type="ORF">PLESTB_000707200</name>
</gene>
<evidence type="ECO:0000256" key="1">
    <source>
        <dbReference type="ARBA" id="ARBA00004123"/>
    </source>
</evidence>
<dbReference type="EMBL" id="BRXU01000007">
    <property type="protein sequence ID" value="GLC53095.1"/>
    <property type="molecule type" value="Genomic_DNA"/>
</dbReference>
<evidence type="ECO:0000256" key="4">
    <source>
        <dbReference type="ARBA" id="ARBA00023163"/>
    </source>
</evidence>
<feature type="compositionally biased region" description="Low complexity" evidence="6">
    <location>
        <begin position="874"/>
        <end position="895"/>
    </location>
</feature>